<keyword evidence="1" id="KW-1185">Reference proteome</keyword>
<evidence type="ECO:0000313" key="2">
    <source>
        <dbReference type="WBParaSite" id="MBELARI_LOCUS9635"/>
    </source>
</evidence>
<sequence>MPFGLVLTAVFGCGYGKGDYSSTFIEHVSVIFSIETAYWTISYEYDVWYNGSSTTDQNNETLTAAYFITLLESYEKGELTLVTTEPTYGYINYLYGMSWIFYGLQYTDTFYIDMVTQYTDSCGYDTSLLHGHHPRHQLHQPHWRTRKRKKPRRCSRATSTKDIPGNRKCGTRLVVLEELFSRCALSDGLAPSIETNTQCVQLGLYYSMYPEMLVPGCSPDMSVTALWNNTTKLSATSSPPKRLVSALPPAFYNYFYSCPCAFKEFNGSCIIKGGDVSIVATSGECGGMEMVEPKSHVVHHIYMKNILNISPITSTVTLTENVQMYTYMMEQIATSGGFISWTVYVETPAPTMITEFTPMVTEEVTGFSTGETAMSTWTGFTTGVPTEATCVISTPEEECAYIIVCDS</sequence>
<reference evidence="2" key="1">
    <citation type="submission" date="2024-02" db="UniProtKB">
        <authorList>
            <consortium name="WormBaseParasite"/>
        </authorList>
    </citation>
    <scope>IDENTIFICATION</scope>
</reference>
<organism evidence="1 2">
    <name type="scientific">Mesorhabditis belari</name>
    <dbReference type="NCBI Taxonomy" id="2138241"/>
    <lineage>
        <taxon>Eukaryota</taxon>
        <taxon>Metazoa</taxon>
        <taxon>Ecdysozoa</taxon>
        <taxon>Nematoda</taxon>
        <taxon>Chromadorea</taxon>
        <taxon>Rhabditida</taxon>
        <taxon>Rhabditina</taxon>
        <taxon>Rhabditomorpha</taxon>
        <taxon>Rhabditoidea</taxon>
        <taxon>Rhabditidae</taxon>
        <taxon>Mesorhabditinae</taxon>
        <taxon>Mesorhabditis</taxon>
    </lineage>
</organism>
<dbReference type="WBParaSite" id="MBELARI_LOCUS9635">
    <property type="protein sequence ID" value="MBELARI_LOCUS9635"/>
    <property type="gene ID" value="MBELARI_LOCUS9635"/>
</dbReference>
<dbReference type="AlphaFoldDB" id="A0AAF3FSI6"/>
<proteinExistence type="predicted"/>
<protein>
    <submittedName>
        <fullName evidence="2">Uncharacterized protein</fullName>
    </submittedName>
</protein>
<accession>A0AAF3FSI6</accession>
<name>A0AAF3FSI6_9BILA</name>
<evidence type="ECO:0000313" key="1">
    <source>
        <dbReference type="Proteomes" id="UP000887575"/>
    </source>
</evidence>
<dbReference type="Proteomes" id="UP000887575">
    <property type="component" value="Unassembled WGS sequence"/>
</dbReference>